<dbReference type="OrthoDB" id="44767at2759"/>
<proteinExistence type="predicted"/>
<feature type="domain" description="SET" evidence="2">
    <location>
        <begin position="957"/>
        <end position="1106"/>
    </location>
</feature>
<dbReference type="SUPFAM" id="SSF82199">
    <property type="entry name" value="SET domain"/>
    <property type="match status" value="2"/>
</dbReference>
<dbReference type="InterPro" id="IPR001214">
    <property type="entry name" value="SET_dom"/>
</dbReference>
<evidence type="ECO:0000259" key="2">
    <source>
        <dbReference type="PROSITE" id="PS50280"/>
    </source>
</evidence>
<evidence type="ECO:0000313" key="3">
    <source>
        <dbReference type="EMBL" id="CAB9512057.1"/>
    </source>
</evidence>
<keyword evidence="1" id="KW-0732">Signal</keyword>
<gene>
    <name evidence="3" type="ORF">SEMRO_516_G158460.1</name>
</gene>
<name>A0A9N8E033_9STRA</name>
<sequence>MVQVLTAKVGWMLLLVSLLSLSGSCNASTMMDSNAETCLSDGTCQADPKASTTSTTTKKGNSTASVKLQCGLFLAESSIPKSGWGMYTGVDLQVGKEIPPLDVMIPVVDSELHRTLMQHYKRLSQTIGTHIRGKHGGFGPSKRNSSVAFRDIKVPKWLMEQYYWDSSMTHNWYDAEKIDSVVPGLGMLANSHPGMILCENDGPSRPNILGGHVVNGAGSSPYQNQAFLATTDVPAGHELFVEYGDSWFEERFDKSFGLSDDYARSNVMVEKWQTSILDTHRDKQEQNSTLWDELEQLLLQAVEPLDPRLHEVLGRLDLVRKNNDTKRFAAKDNPAAYAAVPQAPRSVEWLYQEGMCLDHIAVYDSYVAPGEKGAFAARDLPKGTLVAPAPVVHMSRDHLTMLLMDTHDSDIVLWKGMQLLLNYCYGHKDSSLVFFPYSPSVNLLNHYGKTTSGPNVKLQWSSKMPHPEWLEWTPEQVVQEQYKAGMVMEIVALEDIPQGAELVLDYGDAWQEAFEEHARTTPRPPELQPVDINLHDLLTVNDQQKYPPHVETVCWIHKSQHPHFIYNHRKLYGGKMPEAWLPWVLMKTDYLSDTVSCDIVGKRTDGASYNVVLKDTIQPRNGGEEIDVDVRITNVPRRAITVVPLVYTSAELRRDSFRHEIQLPEEMVPEQWRDLKETTQNRDEESQCHLYMAESAIPNAGWGIYRGYAAPMLANNTNDLDHFCEDMVIQVEDFTLNQVLRNRFHKQAPDSEMDSWILDHYAWSGDITKGGNLEAEKVQSFSPGCGMLANAYPMLYNAHKMPPSRLPINTTDPSLGATTHYHSGMFVEQYLKQGKNKIRTLQNGMEIVVKATEEWLESSKEEVLGKLPFRRDFMTVDKVMRSFLKLTQTHSTEATDLLWKLLWNTVEGFQLKRIASVLPRNPGDIKEMLTKGGSAKYTLRDRVREPEWLETHGSCVDNIRPGPSTIDMAGNGAFATRKLAEGSVISPLPLIHVHRQHMDLFNGDSIRDPNKEVWQDGKQLVLNYMYGHAESNLLLFPYSPVVNYINHANSTAANAKLQWSSKFNSEDWLQKSPEELLRHHKTAGLAFDLVATREIAAGEEVLLDYGPEWESAWRKHVENWALDPNWSYEPPVNEWLDWMPTEREIDHLQNRQTSLKKTDFQFERPDKFLGCHVKLPDVPIPPVYDENGVLPEFEWTPVDGMFRTTSHVFPCEVVDRLIDGEHDIRYAVIRKDSVAPLHDLYSAIVTVHPGNHQTPPRRFVSYDMPRRAIEIFDEEYSSPQFYKGAFRHPIGIPNDLMPDAWRDLKS</sequence>
<feature type="signal peptide" evidence="1">
    <location>
        <begin position="1"/>
        <end position="27"/>
    </location>
</feature>
<dbReference type="Gene3D" id="2.170.270.10">
    <property type="entry name" value="SET domain"/>
    <property type="match status" value="3"/>
</dbReference>
<evidence type="ECO:0000256" key="1">
    <source>
        <dbReference type="SAM" id="SignalP"/>
    </source>
</evidence>
<protein>
    <submittedName>
        <fullName evidence="3">Guanylate cyclase</fullName>
    </submittedName>
</protein>
<evidence type="ECO:0000313" key="4">
    <source>
        <dbReference type="Proteomes" id="UP001153069"/>
    </source>
</evidence>
<accession>A0A9N8E033</accession>
<dbReference type="InterPro" id="IPR046341">
    <property type="entry name" value="SET_dom_sf"/>
</dbReference>
<comment type="caution">
    <text evidence="3">The sequence shown here is derived from an EMBL/GenBank/DDBJ whole genome shotgun (WGS) entry which is preliminary data.</text>
</comment>
<keyword evidence="4" id="KW-1185">Reference proteome</keyword>
<reference evidence="3" key="1">
    <citation type="submission" date="2020-06" db="EMBL/GenBank/DDBJ databases">
        <authorList>
            <consortium name="Plant Systems Biology data submission"/>
        </authorList>
    </citation>
    <scope>NUCLEOTIDE SEQUENCE</scope>
    <source>
        <strain evidence="3">D6</strain>
    </source>
</reference>
<dbReference type="Proteomes" id="UP001153069">
    <property type="component" value="Unassembled WGS sequence"/>
</dbReference>
<organism evidence="3 4">
    <name type="scientific">Seminavis robusta</name>
    <dbReference type="NCBI Taxonomy" id="568900"/>
    <lineage>
        <taxon>Eukaryota</taxon>
        <taxon>Sar</taxon>
        <taxon>Stramenopiles</taxon>
        <taxon>Ochrophyta</taxon>
        <taxon>Bacillariophyta</taxon>
        <taxon>Bacillariophyceae</taxon>
        <taxon>Bacillariophycidae</taxon>
        <taxon>Naviculales</taxon>
        <taxon>Naviculaceae</taxon>
        <taxon>Seminavis</taxon>
    </lineage>
</organism>
<feature type="domain" description="SET" evidence="2">
    <location>
        <begin position="358"/>
        <end position="507"/>
    </location>
</feature>
<feature type="chain" id="PRO_5040216022" evidence="1">
    <location>
        <begin position="28"/>
        <end position="1306"/>
    </location>
</feature>
<dbReference type="PROSITE" id="PS50280">
    <property type="entry name" value="SET"/>
    <property type="match status" value="2"/>
</dbReference>
<dbReference type="EMBL" id="CAICTM010000515">
    <property type="protein sequence ID" value="CAB9512057.1"/>
    <property type="molecule type" value="Genomic_DNA"/>
</dbReference>